<dbReference type="Proteomes" id="UP000552709">
    <property type="component" value="Unassembled WGS sequence"/>
</dbReference>
<accession>A0A7W8NER9</accession>
<dbReference type="AlphaFoldDB" id="A0A7W8NER9"/>
<sequence length="90" mass="10161">MPMLSLDVPDYSPEGGFGPEWDEGFQIALRIEDGQVYLQANNAGLRSLARLLLGLTVDGVQDWHHWHLEDWNSLEEGSVPLTVMKFPEQP</sequence>
<dbReference type="EMBL" id="JACHFL010000011">
    <property type="protein sequence ID" value="MBB5364649.1"/>
    <property type="molecule type" value="Genomic_DNA"/>
</dbReference>
<name>A0A7W8NER9_9DEIO</name>
<dbReference type="RefSeq" id="WP_184135301.1">
    <property type="nucleotide sequence ID" value="NZ_JACHFL010000011.1"/>
</dbReference>
<protein>
    <submittedName>
        <fullName evidence="1">Uncharacterized protein</fullName>
    </submittedName>
</protein>
<evidence type="ECO:0000313" key="2">
    <source>
        <dbReference type="Proteomes" id="UP000552709"/>
    </source>
</evidence>
<evidence type="ECO:0000313" key="1">
    <source>
        <dbReference type="EMBL" id="MBB5364649.1"/>
    </source>
</evidence>
<keyword evidence="2" id="KW-1185">Reference proteome</keyword>
<comment type="caution">
    <text evidence="1">The sequence shown here is derived from an EMBL/GenBank/DDBJ whole genome shotgun (WGS) entry which is preliminary data.</text>
</comment>
<dbReference type="InterPro" id="IPR029083">
    <property type="entry name" value="Imm32"/>
</dbReference>
<organism evidence="1 2">
    <name type="scientific">Deinococcus humi</name>
    <dbReference type="NCBI Taxonomy" id="662880"/>
    <lineage>
        <taxon>Bacteria</taxon>
        <taxon>Thermotogati</taxon>
        <taxon>Deinococcota</taxon>
        <taxon>Deinococci</taxon>
        <taxon>Deinococcales</taxon>
        <taxon>Deinococcaceae</taxon>
        <taxon>Deinococcus</taxon>
    </lineage>
</organism>
<reference evidence="1 2" key="1">
    <citation type="submission" date="2020-08" db="EMBL/GenBank/DDBJ databases">
        <title>Genomic Encyclopedia of Type Strains, Phase IV (KMG-IV): sequencing the most valuable type-strain genomes for metagenomic binning, comparative biology and taxonomic classification.</title>
        <authorList>
            <person name="Goeker M."/>
        </authorList>
    </citation>
    <scope>NUCLEOTIDE SEQUENCE [LARGE SCALE GENOMIC DNA]</scope>
    <source>
        <strain evidence="1 2">DSM 27939</strain>
    </source>
</reference>
<dbReference type="Pfam" id="PF15566">
    <property type="entry name" value="Imm32"/>
    <property type="match status" value="1"/>
</dbReference>
<proteinExistence type="predicted"/>
<gene>
    <name evidence="1" type="ORF">HNQ08_003762</name>
</gene>